<evidence type="ECO:0000313" key="1">
    <source>
        <dbReference type="EMBL" id="GAG37648.1"/>
    </source>
</evidence>
<accession>X0XLW9</accession>
<dbReference type="EMBL" id="BARS01043252">
    <property type="protein sequence ID" value="GAG37648.1"/>
    <property type="molecule type" value="Genomic_DNA"/>
</dbReference>
<dbReference type="AlphaFoldDB" id="X0XLW9"/>
<evidence type="ECO:0008006" key="2">
    <source>
        <dbReference type="Google" id="ProtNLM"/>
    </source>
</evidence>
<feature type="non-terminal residue" evidence="1">
    <location>
        <position position="39"/>
    </location>
</feature>
<gene>
    <name evidence="1" type="ORF">S01H1_65510</name>
</gene>
<proteinExistence type="predicted"/>
<protein>
    <recommendedName>
        <fullName evidence="2">Peptide deformylase</fullName>
    </recommendedName>
</protein>
<name>X0XLW9_9ZZZZ</name>
<reference evidence="1" key="1">
    <citation type="journal article" date="2014" name="Front. Microbiol.">
        <title>High frequency of phylogenetically diverse reductive dehalogenase-homologous genes in deep subseafloor sedimentary metagenomes.</title>
        <authorList>
            <person name="Kawai M."/>
            <person name="Futagami T."/>
            <person name="Toyoda A."/>
            <person name="Takaki Y."/>
            <person name="Nishi S."/>
            <person name="Hori S."/>
            <person name="Arai W."/>
            <person name="Tsubouchi T."/>
            <person name="Morono Y."/>
            <person name="Uchiyama I."/>
            <person name="Ito T."/>
            <person name="Fujiyama A."/>
            <person name="Inagaki F."/>
            <person name="Takami H."/>
        </authorList>
    </citation>
    <scope>NUCLEOTIDE SEQUENCE</scope>
    <source>
        <strain evidence="1">Expedition CK06-06</strain>
    </source>
</reference>
<organism evidence="1">
    <name type="scientific">marine sediment metagenome</name>
    <dbReference type="NCBI Taxonomy" id="412755"/>
    <lineage>
        <taxon>unclassified sequences</taxon>
        <taxon>metagenomes</taxon>
        <taxon>ecological metagenomes</taxon>
    </lineage>
</organism>
<sequence>MYGEEILRQTSKKVDNIDGELVELLDSTLLTMRQGKGSG</sequence>
<comment type="caution">
    <text evidence="1">The sequence shown here is derived from an EMBL/GenBank/DDBJ whole genome shotgun (WGS) entry which is preliminary data.</text>
</comment>